<dbReference type="EMBL" id="GBRH01244775">
    <property type="protein sequence ID" value="JAD53120.1"/>
    <property type="molecule type" value="Transcribed_RNA"/>
</dbReference>
<name>A0A0A9AW69_ARUDO</name>
<organism evidence="1">
    <name type="scientific">Arundo donax</name>
    <name type="common">Giant reed</name>
    <name type="synonym">Donax arundinaceus</name>
    <dbReference type="NCBI Taxonomy" id="35708"/>
    <lineage>
        <taxon>Eukaryota</taxon>
        <taxon>Viridiplantae</taxon>
        <taxon>Streptophyta</taxon>
        <taxon>Embryophyta</taxon>
        <taxon>Tracheophyta</taxon>
        <taxon>Spermatophyta</taxon>
        <taxon>Magnoliopsida</taxon>
        <taxon>Liliopsida</taxon>
        <taxon>Poales</taxon>
        <taxon>Poaceae</taxon>
        <taxon>PACMAD clade</taxon>
        <taxon>Arundinoideae</taxon>
        <taxon>Arundineae</taxon>
        <taxon>Arundo</taxon>
    </lineage>
</organism>
<reference evidence="1" key="2">
    <citation type="journal article" date="2015" name="Data Brief">
        <title>Shoot transcriptome of the giant reed, Arundo donax.</title>
        <authorList>
            <person name="Barrero R.A."/>
            <person name="Guerrero F.D."/>
            <person name="Moolhuijzen P."/>
            <person name="Goolsby J.A."/>
            <person name="Tidwell J."/>
            <person name="Bellgard S.E."/>
            <person name="Bellgard M.I."/>
        </authorList>
    </citation>
    <scope>NUCLEOTIDE SEQUENCE</scope>
    <source>
        <tissue evidence="1">Shoot tissue taken approximately 20 cm above the soil surface</tissue>
    </source>
</reference>
<sequence length="35" mass="4243">MKGIQLLIRFAAYVHFKYWFSNVLFQVILSEEHLT</sequence>
<protein>
    <submittedName>
        <fullName evidence="1">Uncharacterized protein</fullName>
    </submittedName>
</protein>
<proteinExistence type="predicted"/>
<accession>A0A0A9AW69</accession>
<reference evidence="1" key="1">
    <citation type="submission" date="2014-09" db="EMBL/GenBank/DDBJ databases">
        <authorList>
            <person name="Magalhaes I.L.F."/>
            <person name="Oliveira U."/>
            <person name="Santos F.R."/>
            <person name="Vidigal T.H.D.A."/>
            <person name="Brescovit A.D."/>
            <person name="Santos A.J."/>
        </authorList>
    </citation>
    <scope>NUCLEOTIDE SEQUENCE</scope>
    <source>
        <tissue evidence="1">Shoot tissue taken approximately 20 cm above the soil surface</tissue>
    </source>
</reference>
<dbReference type="AlphaFoldDB" id="A0A0A9AW69"/>
<evidence type="ECO:0000313" key="1">
    <source>
        <dbReference type="EMBL" id="JAD53120.1"/>
    </source>
</evidence>